<name>A0A6I9YV98_9SAUR</name>
<keyword evidence="4" id="KW-0009">Actin-binding</keyword>
<dbReference type="FunFam" id="2.80.10.50:FF:000037">
    <property type="entry name" value="Fascin"/>
    <property type="match status" value="1"/>
</dbReference>
<evidence type="ECO:0000313" key="8">
    <source>
        <dbReference type="RefSeq" id="XP_013927934.1"/>
    </source>
</evidence>
<dbReference type="GO" id="GO:0005737">
    <property type="term" value="C:cytoplasm"/>
    <property type="evidence" value="ECO:0007669"/>
    <property type="project" value="TreeGrafter"/>
</dbReference>
<evidence type="ECO:0000256" key="4">
    <source>
        <dbReference type="ARBA" id="ARBA00023203"/>
    </source>
</evidence>
<keyword evidence="3" id="KW-0963">Cytoplasm</keyword>
<sequence>MQIDKETKKCIFHSNTGNYWTLVAHGGIQAMATEISASTMFDLEWRGRRVALKANNGKYICTKKNGQLAAVSDRVGKDEEFVLKLINRPILVLRGAHGFVCYHRNSNLLDANRSIYDVFHLNFSDGAYQVKGLNDRFWYVASNGTVCSDGETSEDFFFEFRECSQVAIKGKNGKYLRGDPAGTLRADADTLNCATFWEY</sequence>
<gene>
    <name evidence="8" type="primary">LOC106553877</name>
</gene>
<dbReference type="InterPro" id="IPR022768">
    <property type="entry name" value="Fascin-like_dom"/>
</dbReference>
<dbReference type="PANTHER" id="PTHR10551:SF9">
    <property type="entry name" value="FASCIN-2"/>
    <property type="match status" value="1"/>
</dbReference>
<dbReference type="InterPro" id="IPR010431">
    <property type="entry name" value="Fascin"/>
</dbReference>
<dbReference type="PANTHER" id="PTHR10551">
    <property type="entry name" value="FASCIN"/>
    <property type="match status" value="1"/>
</dbReference>
<dbReference type="GO" id="GO:0051017">
    <property type="term" value="P:actin filament bundle assembly"/>
    <property type="evidence" value="ECO:0007669"/>
    <property type="project" value="TreeGrafter"/>
</dbReference>
<dbReference type="KEGG" id="tsr:106553877"/>
<protein>
    <submittedName>
        <fullName evidence="8">Fascin-2-like</fullName>
    </submittedName>
</protein>
<evidence type="ECO:0000256" key="2">
    <source>
        <dbReference type="ARBA" id="ARBA00007415"/>
    </source>
</evidence>
<dbReference type="Pfam" id="PF06268">
    <property type="entry name" value="Fascin"/>
    <property type="match status" value="2"/>
</dbReference>
<feature type="domain" description="Fascin-like" evidence="6">
    <location>
        <begin position="2"/>
        <end position="82"/>
    </location>
</feature>
<dbReference type="FunFam" id="2.80.10.50:FF:000008">
    <property type="entry name" value="Fascin"/>
    <property type="match status" value="1"/>
</dbReference>
<dbReference type="GO" id="GO:0015629">
    <property type="term" value="C:actin cytoskeleton"/>
    <property type="evidence" value="ECO:0007669"/>
    <property type="project" value="TreeGrafter"/>
</dbReference>
<proteinExistence type="inferred from homology"/>
<dbReference type="Proteomes" id="UP000504617">
    <property type="component" value="Unplaced"/>
</dbReference>
<evidence type="ECO:0000256" key="5">
    <source>
        <dbReference type="ARBA" id="ARBA00023212"/>
    </source>
</evidence>
<dbReference type="GO" id="GO:0016477">
    <property type="term" value="P:cell migration"/>
    <property type="evidence" value="ECO:0007669"/>
    <property type="project" value="TreeGrafter"/>
</dbReference>
<dbReference type="RefSeq" id="XP_013927934.1">
    <property type="nucleotide sequence ID" value="XM_014072459.1"/>
</dbReference>
<dbReference type="GO" id="GO:0051015">
    <property type="term" value="F:actin filament binding"/>
    <property type="evidence" value="ECO:0007669"/>
    <property type="project" value="InterPro"/>
</dbReference>
<dbReference type="AlphaFoldDB" id="A0A6I9YV98"/>
<comment type="similarity">
    <text evidence="2">Belongs to the fascin family.</text>
</comment>
<keyword evidence="7" id="KW-1185">Reference proteome</keyword>
<accession>A0A6I9YV98</accession>
<dbReference type="Gene3D" id="2.80.10.50">
    <property type="match status" value="2"/>
</dbReference>
<keyword evidence="5" id="KW-0206">Cytoskeleton</keyword>
<dbReference type="GO" id="GO:0007163">
    <property type="term" value="P:establishment or maintenance of cell polarity"/>
    <property type="evidence" value="ECO:0007669"/>
    <property type="project" value="TreeGrafter"/>
</dbReference>
<comment type="subcellular location">
    <subcellularLocation>
        <location evidence="1">Cytoplasm</location>
        <location evidence="1">Cytoskeleton</location>
    </subcellularLocation>
</comment>
<evidence type="ECO:0000256" key="1">
    <source>
        <dbReference type="ARBA" id="ARBA00004245"/>
    </source>
</evidence>
<evidence type="ECO:0000259" key="6">
    <source>
        <dbReference type="Pfam" id="PF06268"/>
    </source>
</evidence>
<evidence type="ECO:0000313" key="7">
    <source>
        <dbReference type="Proteomes" id="UP000504617"/>
    </source>
</evidence>
<dbReference type="GO" id="GO:0030674">
    <property type="term" value="F:protein-macromolecule adaptor activity"/>
    <property type="evidence" value="ECO:0007669"/>
    <property type="project" value="InterPro"/>
</dbReference>
<organism evidence="7 8">
    <name type="scientific">Thamnophis sirtalis</name>
    <dbReference type="NCBI Taxonomy" id="35019"/>
    <lineage>
        <taxon>Eukaryota</taxon>
        <taxon>Metazoa</taxon>
        <taxon>Chordata</taxon>
        <taxon>Craniata</taxon>
        <taxon>Vertebrata</taxon>
        <taxon>Euteleostomi</taxon>
        <taxon>Lepidosauria</taxon>
        <taxon>Squamata</taxon>
        <taxon>Bifurcata</taxon>
        <taxon>Unidentata</taxon>
        <taxon>Episquamata</taxon>
        <taxon>Toxicofera</taxon>
        <taxon>Serpentes</taxon>
        <taxon>Colubroidea</taxon>
        <taxon>Colubridae</taxon>
        <taxon>Natricinae</taxon>
        <taxon>Thamnophis</taxon>
    </lineage>
</organism>
<dbReference type="InterPro" id="IPR008999">
    <property type="entry name" value="Actin-crosslinking"/>
</dbReference>
<dbReference type="SUPFAM" id="SSF50405">
    <property type="entry name" value="Actin-crosslinking proteins"/>
    <property type="match status" value="1"/>
</dbReference>
<dbReference type="GeneID" id="106553877"/>
<feature type="domain" description="Fascin-like" evidence="6">
    <location>
        <begin position="96"/>
        <end position="199"/>
    </location>
</feature>
<reference evidence="8" key="1">
    <citation type="submission" date="2025-08" db="UniProtKB">
        <authorList>
            <consortium name="RefSeq"/>
        </authorList>
    </citation>
    <scope>IDENTIFICATION</scope>
</reference>
<evidence type="ECO:0000256" key="3">
    <source>
        <dbReference type="ARBA" id="ARBA00022490"/>
    </source>
</evidence>
<dbReference type="OrthoDB" id="10259868at2759"/>